<dbReference type="STRING" id="3088.A0A383WDU4"/>
<feature type="chain" id="PRO_5017078739" description="Tyrosine-protein kinase ephrin type A/B receptor-like domain-containing protein" evidence="1">
    <location>
        <begin position="31"/>
        <end position="884"/>
    </location>
</feature>
<evidence type="ECO:0000313" key="3">
    <source>
        <dbReference type="EMBL" id="SZX75777.1"/>
    </source>
</evidence>
<dbReference type="GO" id="GO:0008270">
    <property type="term" value="F:zinc ion binding"/>
    <property type="evidence" value="ECO:0007669"/>
    <property type="project" value="UniProtKB-KW"/>
</dbReference>
<dbReference type="InterPro" id="IPR011042">
    <property type="entry name" value="6-blade_b-propeller_TolB-like"/>
</dbReference>
<evidence type="ECO:0000259" key="2">
    <source>
        <dbReference type="Pfam" id="PF07699"/>
    </source>
</evidence>
<dbReference type="InterPro" id="IPR011641">
    <property type="entry name" value="Tyr-kin_ephrin_A/B_rcpt-like"/>
</dbReference>
<dbReference type="InterPro" id="IPR009030">
    <property type="entry name" value="Growth_fac_rcpt_cys_sf"/>
</dbReference>
<dbReference type="Gene3D" id="2.120.10.30">
    <property type="entry name" value="TolB, C-terminal domain"/>
    <property type="match status" value="1"/>
</dbReference>
<reference evidence="3 4" key="1">
    <citation type="submission" date="2016-10" db="EMBL/GenBank/DDBJ databases">
        <authorList>
            <person name="Cai Z."/>
        </authorList>
    </citation>
    <scope>NUCLEOTIDE SEQUENCE [LARGE SCALE GENOMIC DNA]</scope>
</reference>
<evidence type="ECO:0000256" key="1">
    <source>
        <dbReference type="SAM" id="SignalP"/>
    </source>
</evidence>
<feature type="domain" description="Tyrosine-protein kinase ephrin type A/B receptor-like" evidence="2">
    <location>
        <begin position="210"/>
        <end position="248"/>
    </location>
</feature>
<name>A0A383WDU4_TETOB</name>
<sequence length="884" mass="90363">MCHSLQRGAACARLLAAFMLAMAMPAICVAAQAAAPGPSLGGNLPHAAPKVPLSLPQAAAAAAAAPRLKRPVASLVTQPKAAPMLGPSSKTPRKAAAGPMQASACRRIPPSANSTEVCNMAAVTIIGCMYSCWNRNHTDERCACCWQGQQLVNNSSCEPCPVGSFARSGWNSCQACRPGTSTASTGSVFCNVCAPGYGVPPSVFPQPVWKCSKCPVGFYSGGNSTQSCSKCDDGFTTAAAGAMAAAECIPAVCNSLPPAVAGVASWPVTCSGASSCAAECSDNWTGTVSVLCGPNGDWLPPKQTCQPQQPGSEDITGVLSIALSSVIVKSKAQIVFSMRFNASLSAAAGPVKLFSCSAAGDPLQLLTDMQLTASGGSSYSASLDLQGTPLGSVSSSPGVLHFTAVVGADNRATGATAKLQLLPGCADGPAATPPEGGRPWDATACASSATGQQCFTTCDWPAYDGGGYFTTCLSDGTWSAAGGFCFARACRGSPGPEWADSGCAGRSVGSNCTEPCGTGQQGIGYVAECTIGGWQVTARDCSDVPTTCSLLPTANAPAGSKGWNNDCAGRGNGEFCQALCDGLNAYFGQGYSALCQDGQWTVQPGGRCQVCASSQPFAPTGAAVNLGETSGLLGGVVVTNDGSKVLVADTWNNRIAVYSAQNLQYQERWGNVHSITGVAQAPGVDGNVFGMSWDYLSAYTQGTGYLYEFKVTDGSAVTTHNPTNNLYELMATDSAGRLYAANPDTKYVTRWDTNDNFARKDLKPNDGSTFAPLGVAVDARTNKVLATDNSNGRVVAFNSNGDFIGTLISGLPSGNLGGLAVDATGNIYVALRTTPSQLLKFDSSARLLGKFGGLLTGPWGVAVGRGGTVWVTEASGSAHKITCM</sequence>
<dbReference type="AlphaFoldDB" id="A0A383WDU4"/>
<keyword evidence="4" id="KW-1185">Reference proteome</keyword>
<dbReference type="Proteomes" id="UP000256970">
    <property type="component" value="Unassembled WGS sequence"/>
</dbReference>
<dbReference type="CDD" id="cd05819">
    <property type="entry name" value="NHL"/>
    <property type="match status" value="1"/>
</dbReference>
<dbReference type="PANTHER" id="PTHR24104:SF25">
    <property type="entry name" value="PROTEIN LIN-41"/>
    <property type="match status" value="1"/>
</dbReference>
<evidence type="ECO:0000313" key="4">
    <source>
        <dbReference type="Proteomes" id="UP000256970"/>
    </source>
</evidence>
<gene>
    <name evidence="3" type="ORF">BQ4739_LOCUS16125</name>
</gene>
<dbReference type="InterPro" id="IPR050952">
    <property type="entry name" value="TRIM-NHL_E3_ligases"/>
</dbReference>
<dbReference type="SUPFAM" id="SSF101898">
    <property type="entry name" value="NHL repeat"/>
    <property type="match status" value="1"/>
</dbReference>
<proteinExistence type="predicted"/>
<dbReference type="Gene3D" id="2.10.50.10">
    <property type="entry name" value="Tumor Necrosis Factor Receptor, subunit A, domain 2"/>
    <property type="match status" value="2"/>
</dbReference>
<protein>
    <recommendedName>
        <fullName evidence="2">Tyrosine-protein kinase ephrin type A/B receptor-like domain-containing protein</fullName>
    </recommendedName>
</protein>
<dbReference type="Pfam" id="PF07699">
    <property type="entry name" value="Ephrin_rec_like"/>
    <property type="match status" value="1"/>
</dbReference>
<dbReference type="EMBL" id="FNXT01001242">
    <property type="protein sequence ID" value="SZX75777.1"/>
    <property type="molecule type" value="Genomic_DNA"/>
</dbReference>
<dbReference type="SMART" id="SM01411">
    <property type="entry name" value="Ephrin_rec_like"/>
    <property type="match status" value="2"/>
</dbReference>
<keyword evidence="1" id="KW-0732">Signal</keyword>
<organism evidence="3 4">
    <name type="scientific">Tetradesmus obliquus</name>
    <name type="common">Green alga</name>
    <name type="synonym">Acutodesmus obliquus</name>
    <dbReference type="NCBI Taxonomy" id="3088"/>
    <lineage>
        <taxon>Eukaryota</taxon>
        <taxon>Viridiplantae</taxon>
        <taxon>Chlorophyta</taxon>
        <taxon>core chlorophytes</taxon>
        <taxon>Chlorophyceae</taxon>
        <taxon>CS clade</taxon>
        <taxon>Sphaeropleales</taxon>
        <taxon>Scenedesmaceae</taxon>
        <taxon>Tetradesmus</taxon>
    </lineage>
</organism>
<dbReference type="SUPFAM" id="SSF57184">
    <property type="entry name" value="Growth factor receptor domain"/>
    <property type="match status" value="1"/>
</dbReference>
<feature type="signal peptide" evidence="1">
    <location>
        <begin position="1"/>
        <end position="30"/>
    </location>
</feature>
<dbReference type="PANTHER" id="PTHR24104">
    <property type="entry name" value="E3 UBIQUITIN-PROTEIN LIGASE NHLRC1-RELATED"/>
    <property type="match status" value="1"/>
</dbReference>
<accession>A0A383WDU4</accession>